<gene>
    <name evidence="2" type="ORF">C4520_03345</name>
</gene>
<reference evidence="2 3" key="1">
    <citation type="journal article" date="2017" name="ISME J.">
        <title>Energy and carbon metabolisms in a deep terrestrial subsurface fluid microbial community.</title>
        <authorList>
            <person name="Momper L."/>
            <person name="Jungbluth S.P."/>
            <person name="Lee M.D."/>
            <person name="Amend J.P."/>
        </authorList>
    </citation>
    <scope>NUCLEOTIDE SEQUENCE [LARGE SCALE GENOMIC DNA]</scope>
    <source>
        <strain evidence="2">SURF_5</strain>
    </source>
</reference>
<dbReference type="InterPro" id="IPR007060">
    <property type="entry name" value="FtsL/DivIC"/>
</dbReference>
<keyword evidence="1" id="KW-0472">Membrane</keyword>
<dbReference type="Pfam" id="PF04977">
    <property type="entry name" value="DivIC"/>
    <property type="match status" value="1"/>
</dbReference>
<dbReference type="Proteomes" id="UP000265882">
    <property type="component" value="Unassembled WGS sequence"/>
</dbReference>
<evidence type="ECO:0000256" key="1">
    <source>
        <dbReference type="SAM" id="Phobius"/>
    </source>
</evidence>
<proteinExistence type="predicted"/>
<accession>A0A3A4PA48</accession>
<keyword evidence="1" id="KW-1133">Transmembrane helix</keyword>
<evidence type="ECO:0008006" key="4">
    <source>
        <dbReference type="Google" id="ProtNLM"/>
    </source>
</evidence>
<protein>
    <recommendedName>
        <fullName evidence="4">Cell division protein FtsL</fullName>
    </recommendedName>
</protein>
<evidence type="ECO:0000313" key="2">
    <source>
        <dbReference type="EMBL" id="RJP24814.1"/>
    </source>
</evidence>
<sequence length="159" mass="17937">MMSPKKNVQAKKKKRRPKSLVLKNLRQIIQIAPFLFPIIVTAFTYSWLYTRTNIVAHPIEGLRSRKVNLMKRNDALHLSIEQLQAPQRIEAIAREKLGMISPERWQVVVLDKPVRAPEAAVQMAAPAPQEWRGLPGLFFRLSAGLPAAQASPQTTEQPG</sequence>
<evidence type="ECO:0000313" key="3">
    <source>
        <dbReference type="Proteomes" id="UP000265882"/>
    </source>
</evidence>
<feature type="transmembrane region" description="Helical" evidence="1">
    <location>
        <begin position="21"/>
        <end position="48"/>
    </location>
</feature>
<organism evidence="2 3">
    <name type="scientific">Abyssobacteria bacterium (strain SURF_5)</name>
    <dbReference type="NCBI Taxonomy" id="2093360"/>
    <lineage>
        <taxon>Bacteria</taxon>
        <taxon>Pseudomonadati</taxon>
        <taxon>Candidatus Hydrogenedentota</taxon>
        <taxon>Candidatus Abyssobacteria</taxon>
    </lineage>
</organism>
<dbReference type="AlphaFoldDB" id="A0A3A4PA48"/>
<dbReference type="EMBL" id="QZKU01000030">
    <property type="protein sequence ID" value="RJP24814.1"/>
    <property type="molecule type" value="Genomic_DNA"/>
</dbReference>
<keyword evidence="1" id="KW-0812">Transmembrane</keyword>
<comment type="caution">
    <text evidence="2">The sequence shown here is derived from an EMBL/GenBank/DDBJ whole genome shotgun (WGS) entry which is preliminary data.</text>
</comment>
<name>A0A3A4PA48_ABYX5</name>